<comment type="caution">
    <text evidence="2">The sequence shown here is derived from an EMBL/GenBank/DDBJ whole genome shotgun (WGS) entry which is preliminary data.</text>
</comment>
<organism evidence="2 3">
    <name type="scientific">Streblomastix strix</name>
    <dbReference type="NCBI Taxonomy" id="222440"/>
    <lineage>
        <taxon>Eukaryota</taxon>
        <taxon>Metamonada</taxon>
        <taxon>Preaxostyla</taxon>
        <taxon>Oxymonadida</taxon>
        <taxon>Streblomastigidae</taxon>
        <taxon>Streblomastix</taxon>
    </lineage>
</organism>
<dbReference type="Proteomes" id="UP000324800">
    <property type="component" value="Unassembled WGS sequence"/>
</dbReference>
<gene>
    <name evidence="2" type="ORF">EZS28_045265</name>
</gene>
<name>A0A5J4TMK1_9EUKA</name>
<dbReference type="AlphaFoldDB" id="A0A5J4TMK1"/>
<evidence type="ECO:0000313" key="2">
    <source>
        <dbReference type="EMBL" id="KAA6359209.1"/>
    </source>
</evidence>
<sequence>MVRDYDGKESSGGQETSTAARRIELSEIADNGCVSSNGIDQQSKNRSVEKTTVEQQVEVGQKNDGELEMIGLDDQGGQPKDVRFVNFYIQCNDRCGNSRMGSGIGRNGEGGGDRW</sequence>
<evidence type="ECO:0000256" key="1">
    <source>
        <dbReference type="SAM" id="MobiDB-lite"/>
    </source>
</evidence>
<proteinExistence type="predicted"/>
<evidence type="ECO:0000313" key="3">
    <source>
        <dbReference type="Proteomes" id="UP000324800"/>
    </source>
</evidence>
<dbReference type="EMBL" id="SNRW01028735">
    <property type="protein sequence ID" value="KAA6359209.1"/>
    <property type="molecule type" value="Genomic_DNA"/>
</dbReference>
<protein>
    <submittedName>
        <fullName evidence="2">Uncharacterized protein</fullName>
    </submittedName>
</protein>
<feature type="compositionally biased region" description="Low complexity" evidence="1">
    <location>
        <begin position="53"/>
        <end position="62"/>
    </location>
</feature>
<reference evidence="2 3" key="1">
    <citation type="submission" date="2019-03" db="EMBL/GenBank/DDBJ databases">
        <title>Single cell metagenomics reveals metabolic interactions within the superorganism composed of flagellate Streblomastix strix and complex community of Bacteroidetes bacteria on its surface.</title>
        <authorList>
            <person name="Treitli S.C."/>
            <person name="Kolisko M."/>
            <person name="Husnik F."/>
            <person name="Keeling P."/>
            <person name="Hampl V."/>
        </authorList>
    </citation>
    <scope>NUCLEOTIDE SEQUENCE [LARGE SCALE GENOMIC DNA]</scope>
    <source>
        <strain evidence="2">ST1C</strain>
    </source>
</reference>
<feature type="region of interest" description="Disordered" evidence="1">
    <location>
        <begin position="32"/>
        <end position="62"/>
    </location>
</feature>
<feature type="compositionally biased region" description="Polar residues" evidence="1">
    <location>
        <begin position="33"/>
        <end position="45"/>
    </location>
</feature>
<accession>A0A5J4TMK1</accession>